<dbReference type="AlphaFoldDB" id="A0AAP7A5M9"/>
<comment type="caution">
    <text evidence="1">The sequence shown here is derived from an EMBL/GenBank/DDBJ whole genome shotgun (WGS) entry which is preliminary data.</text>
</comment>
<evidence type="ECO:0000313" key="2">
    <source>
        <dbReference type="Proteomes" id="UP000552038"/>
    </source>
</evidence>
<dbReference type="EMBL" id="JABFOR010000037">
    <property type="protein sequence ID" value="NOJ73112.1"/>
    <property type="molecule type" value="Genomic_DNA"/>
</dbReference>
<protein>
    <submittedName>
        <fullName evidence="1">Uncharacterized protein</fullName>
    </submittedName>
</protein>
<proteinExistence type="predicted"/>
<gene>
    <name evidence="1" type="ORF">HMI46_21475</name>
</gene>
<dbReference type="Proteomes" id="UP000552038">
    <property type="component" value="Unassembled WGS sequence"/>
</dbReference>
<sequence>MEIKPEEKKELKLEVKGYGCYDDCHVYFAHETSIWECGWHDTAETTTFF</sequence>
<dbReference type="RefSeq" id="WP_171418726.1">
    <property type="nucleotide sequence ID" value="NZ_JABFOR010000037.1"/>
</dbReference>
<name>A0AAP7A5M9_PAEAL</name>
<reference evidence="1 2" key="1">
    <citation type="submission" date="2020-05" db="EMBL/GenBank/DDBJ databases">
        <title>Whole genome sequencing and identification of novel metabolites from Paenibacillus alvei strain JR949.</title>
        <authorList>
            <person name="Rajendhran J."/>
            <person name="Sree Pranav P."/>
            <person name="Mahalakshmi B."/>
            <person name="Karthikeyan R."/>
        </authorList>
    </citation>
    <scope>NUCLEOTIDE SEQUENCE [LARGE SCALE GENOMIC DNA]</scope>
    <source>
        <strain evidence="1 2">JR949</strain>
    </source>
</reference>
<evidence type="ECO:0000313" key="1">
    <source>
        <dbReference type="EMBL" id="NOJ73112.1"/>
    </source>
</evidence>
<accession>A0AAP7A5M9</accession>
<organism evidence="1 2">
    <name type="scientific">Paenibacillus alvei</name>
    <name type="common">Bacillus alvei</name>
    <dbReference type="NCBI Taxonomy" id="44250"/>
    <lineage>
        <taxon>Bacteria</taxon>
        <taxon>Bacillati</taxon>
        <taxon>Bacillota</taxon>
        <taxon>Bacilli</taxon>
        <taxon>Bacillales</taxon>
        <taxon>Paenibacillaceae</taxon>
        <taxon>Paenibacillus</taxon>
    </lineage>
</organism>